<accession>A0ABS3BTL8</accession>
<protein>
    <submittedName>
        <fullName evidence="1">Uncharacterized protein</fullName>
    </submittedName>
</protein>
<proteinExistence type="predicted"/>
<dbReference type="Proteomes" id="UP000664698">
    <property type="component" value="Unassembled WGS sequence"/>
</dbReference>
<sequence>MAGASTDIPLGLVKTTLRVGVIAPTVWMGDNQEKNMEVLLAMKEGDPSTKLPNSSFIRTWVTLVKALLIS</sequence>
<reference evidence="1 2" key="1">
    <citation type="submission" date="2021-03" db="EMBL/GenBank/DDBJ databases">
        <title>novel species isolated from a fishpond in China.</title>
        <authorList>
            <person name="Lu H."/>
            <person name="Cai Z."/>
        </authorList>
    </citation>
    <scope>NUCLEOTIDE SEQUENCE [LARGE SCALE GENOMIC DNA]</scope>
    <source>
        <strain evidence="1 2">JCM 31546</strain>
    </source>
</reference>
<comment type="caution">
    <text evidence="1">The sequence shown here is derived from an EMBL/GenBank/DDBJ whole genome shotgun (WGS) entry which is preliminary data.</text>
</comment>
<organism evidence="1 2">
    <name type="scientific">Algoriphagus aestuariicola</name>
    <dbReference type="NCBI Taxonomy" id="1852016"/>
    <lineage>
        <taxon>Bacteria</taxon>
        <taxon>Pseudomonadati</taxon>
        <taxon>Bacteroidota</taxon>
        <taxon>Cytophagia</taxon>
        <taxon>Cytophagales</taxon>
        <taxon>Cyclobacteriaceae</taxon>
        <taxon>Algoriphagus</taxon>
    </lineage>
</organism>
<keyword evidence="2" id="KW-1185">Reference proteome</keyword>
<evidence type="ECO:0000313" key="2">
    <source>
        <dbReference type="Proteomes" id="UP000664698"/>
    </source>
</evidence>
<evidence type="ECO:0000313" key="1">
    <source>
        <dbReference type="EMBL" id="MBN7802607.1"/>
    </source>
</evidence>
<dbReference type="RefSeq" id="WP_206570622.1">
    <property type="nucleotide sequence ID" value="NZ_JAFKCW010000004.1"/>
</dbReference>
<dbReference type="EMBL" id="JAFKCW010000004">
    <property type="protein sequence ID" value="MBN7802607.1"/>
    <property type="molecule type" value="Genomic_DNA"/>
</dbReference>
<gene>
    <name evidence="1" type="ORF">J0A67_17155</name>
</gene>
<name>A0ABS3BTL8_9BACT</name>